<dbReference type="InterPro" id="IPR001138">
    <property type="entry name" value="Zn2Cys6_DnaBD"/>
</dbReference>
<dbReference type="GO" id="GO:0005634">
    <property type="term" value="C:nucleus"/>
    <property type="evidence" value="ECO:0007669"/>
    <property type="project" value="UniProtKB-SubCell"/>
</dbReference>
<proteinExistence type="predicted"/>
<dbReference type="GO" id="GO:0000981">
    <property type="term" value="F:DNA-binding transcription factor activity, RNA polymerase II-specific"/>
    <property type="evidence" value="ECO:0007669"/>
    <property type="project" value="InterPro"/>
</dbReference>
<feature type="region of interest" description="Disordered" evidence="6">
    <location>
        <begin position="83"/>
        <end position="117"/>
    </location>
</feature>
<evidence type="ECO:0000256" key="3">
    <source>
        <dbReference type="ARBA" id="ARBA00023015"/>
    </source>
</evidence>
<organism evidence="9">
    <name type="scientific">Grosmannia clavigera (strain kw1407 / UAMH 11150)</name>
    <name type="common">Blue stain fungus</name>
    <name type="synonym">Graphiocladiella clavigera</name>
    <dbReference type="NCBI Taxonomy" id="655863"/>
    <lineage>
        <taxon>Eukaryota</taxon>
        <taxon>Fungi</taxon>
        <taxon>Dikarya</taxon>
        <taxon>Ascomycota</taxon>
        <taxon>Pezizomycotina</taxon>
        <taxon>Sordariomycetes</taxon>
        <taxon>Sordariomycetidae</taxon>
        <taxon>Ophiostomatales</taxon>
        <taxon>Ophiostomataceae</taxon>
        <taxon>Leptographium</taxon>
    </lineage>
</organism>
<dbReference type="InterPro" id="IPR036864">
    <property type="entry name" value="Zn2-C6_fun-type_DNA-bd_sf"/>
</dbReference>
<dbReference type="GO" id="GO:0008270">
    <property type="term" value="F:zinc ion binding"/>
    <property type="evidence" value="ECO:0007669"/>
    <property type="project" value="InterPro"/>
</dbReference>
<evidence type="ECO:0000256" key="1">
    <source>
        <dbReference type="ARBA" id="ARBA00004123"/>
    </source>
</evidence>
<dbReference type="eggNOG" id="ENOG502QURB">
    <property type="taxonomic scope" value="Eukaryota"/>
</dbReference>
<dbReference type="HOGENOM" id="CLU_005024_1_0_1"/>
<evidence type="ECO:0000259" key="7">
    <source>
        <dbReference type="PROSITE" id="PS50048"/>
    </source>
</evidence>
<dbReference type="SMART" id="SM00906">
    <property type="entry name" value="Fungal_trans"/>
    <property type="match status" value="1"/>
</dbReference>
<keyword evidence="3" id="KW-0805">Transcription regulation</keyword>
<dbReference type="Pfam" id="PF04082">
    <property type="entry name" value="Fungal_trans"/>
    <property type="match status" value="1"/>
</dbReference>
<dbReference type="Proteomes" id="UP000007796">
    <property type="component" value="Unassembled WGS sequence"/>
</dbReference>
<sequence length="945" mass="104072">MPLLDYETKPPLAPLLPTGSTTATIVAEVTKSSNVKRPPMRSSIACMRCRRSKIKCDNDGKASSPCETCIKSGRDCQYPAVNTPTPRRTADPQIPTSVVSPATGSITYKRDDGLADRGPERKRLKKLEDAFRTDAPSSGAYYAEEVLSTPYLTEAMWMQVCNIYRLHFASELPFLHMPTLKENMGTGSKTKQKRRSADTNLVLLGVLTLTSRFHSDLVKYVAQTIANQSSTKGRSPATAKADPWAASEYYADVLTKALGPLSASMTLASIERVQAFLMLGLYEWSQAKRKTGGLGAWMYVGVAIRMAQALGLSFDGRPGGKRHRRAAVSATFAAHADPQAVERRALKADGIDSSPRRDLTKVPVPLADDIVTNEIRRRTMFSCLILDRLLSCGEKRLPAIRSKDLQIQLPCSDFAFDLGQEVRTRYLKSLNETDTADNEQETNESGDSVLARFIQLVDIWGEISKYSFAGGRRVEKRPPWEETEFLRLRRVLDKFYKGLPSIFTLSRSNYYVYESHQASSAYVSLHMLGAVCRIMLHREYIPFIPIRCDGPEGPLDEPTFPKGSAPPGFWDESAEQIFKAARDIVDLIEICQGCDKLPMSALVVFSIWTAAFVGIYAWHFPALDAHKHMLDGMDGGQTAKPHGRINNKVDYHIQTHGPTGITYSALNKMSTWLQMACTYVSYFQDMDKFYEGVKEDYRKHMAKRNSGDGPGELSIRMGGGGGGLDEWKVHGPKVTNNGMILSDDDAIVEASDRSRTSSTPAGLDCGSSTGPEGVRYMPVYGDGSSSIDRHSLPVIGEEHVNVSAMETPGVGCGGVAFMSQDGGSFPSSSGTISAHGLPMSGEAGLGLASATIQPWERYPHDTEQQLNLQMQAEQHMPVTTQGYEMGEPVGYSDMRDFYPDVLPYIDRFQGMRWQDASQAAGIEHFSHGDSIGGGHAVWIDQPFII</sequence>
<dbReference type="PANTHER" id="PTHR47338">
    <property type="entry name" value="ZN(II)2CYS6 TRANSCRIPTION FACTOR (EUROFUNG)-RELATED"/>
    <property type="match status" value="1"/>
</dbReference>
<name>F0X967_GROCL</name>
<protein>
    <submittedName>
        <fullName evidence="8">C6 zinc finger domain containing protein</fullName>
    </submittedName>
</protein>
<dbReference type="GO" id="GO:0003677">
    <property type="term" value="F:DNA binding"/>
    <property type="evidence" value="ECO:0007669"/>
    <property type="project" value="InterPro"/>
</dbReference>
<evidence type="ECO:0000256" key="6">
    <source>
        <dbReference type="SAM" id="MobiDB-lite"/>
    </source>
</evidence>
<dbReference type="InterPro" id="IPR050815">
    <property type="entry name" value="TF_fung"/>
</dbReference>
<keyword evidence="9" id="KW-1185">Reference proteome</keyword>
<keyword evidence="5" id="KW-0539">Nucleus</keyword>
<keyword evidence="4" id="KW-0804">Transcription</keyword>
<gene>
    <name evidence="8" type="ORF">CMQ_3900</name>
</gene>
<evidence type="ECO:0000256" key="2">
    <source>
        <dbReference type="ARBA" id="ARBA00022723"/>
    </source>
</evidence>
<dbReference type="SUPFAM" id="SSF57701">
    <property type="entry name" value="Zn2/Cys6 DNA-binding domain"/>
    <property type="match status" value="1"/>
</dbReference>
<evidence type="ECO:0000313" key="9">
    <source>
        <dbReference type="Proteomes" id="UP000007796"/>
    </source>
</evidence>
<dbReference type="Gene3D" id="4.10.240.10">
    <property type="entry name" value="Zn(2)-C6 fungal-type DNA-binding domain"/>
    <property type="match status" value="1"/>
</dbReference>
<dbReference type="SMART" id="SM00066">
    <property type="entry name" value="GAL4"/>
    <property type="match status" value="1"/>
</dbReference>
<evidence type="ECO:0000256" key="4">
    <source>
        <dbReference type="ARBA" id="ARBA00023163"/>
    </source>
</evidence>
<dbReference type="CDD" id="cd12148">
    <property type="entry name" value="fungal_TF_MHR"/>
    <property type="match status" value="1"/>
</dbReference>
<dbReference type="AlphaFoldDB" id="F0X967"/>
<dbReference type="Pfam" id="PF00172">
    <property type="entry name" value="Zn_clus"/>
    <property type="match status" value="1"/>
</dbReference>
<dbReference type="GeneID" id="25977052"/>
<dbReference type="GO" id="GO:0006351">
    <property type="term" value="P:DNA-templated transcription"/>
    <property type="evidence" value="ECO:0007669"/>
    <property type="project" value="InterPro"/>
</dbReference>
<dbReference type="InterPro" id="IPR007219">
    <property type="entry name" value="XnlR_reg_dom"/>
</dbReference>
<feature type="compositionally biased region" description="Polar residues" evidence="6">
    <location>
        <begin position="94"/>
        <end position="106"/>
    </location>
</feature>
<feature type="domain" description="Zn(2)-C6 fungal-type" evidence="7">
    <location>
        <begin position="45"/>
        <end position="78"/>
    </location>
</feature>
<comment type="subcellular location">
    <subcellularLocation>
        <location evidence="1">Nucleus</location>
    </subcellularLocation>
</comment>
<dbReference type="OrthoDB" id="5370478at2759"/>
<keyword evidence="2" id="KW-0479">Metal-binding</keyword>
<dbReference type="PROSITE" id="PS50048">
    <property type="entry name" value="ZN2_CY6_FUNGAL_2"/>
    <property type="match status" value="1"/>
</dbReference>
<evidence type="ECO:0000256" key="5">
    <source>
        <dbReference type="ARBA" id="ARBA00023242"/>
    </source>
</evidence>
<dbReference type="PANTHER" id="PTHR47338:SF5">
    <property type="entry name" value="ZN(II)2CYS6 TRANSCRIPTION FACTOR (EUROFUNG)"/>
    <property type="match status" value="1"/>
</dbReference>
<evidence type="ECO:0000313" key="8">
    <source>
        <dbReference type="EMBL" id="EFX05831.1"/>
    </source>
</evidence>
<dbReference type="PROSITE" id="PS00463">
    <property type="entry name" value="ZN2_CY6_FUNGAL_1"/>
    <property type="match status" value="1"/>
</dbReference>
<feature type="compositionally biased region" description="Basic and acidic residues" evidence="6">
    <location>
        <begin position="108"/>
        <end position="117"/>
    </location>
</feature>
<dbReference type="RefSeq" id="XP_014175313.1">
    <property type="nucleotide sequence ID" value="XM_014319838.1"/>
</dbReference>
<dbReference type="CDD" id="cd00067">
    <property type="entry name" value="GAL4"/>
    <property type="match status" value="1"/>
</dbReference>
<dbReference type="STRING" id="655863.F0X967"/>
<dbReference type="InParanoid" id="F0X967"/>
<reference evidence="8 9" key="1">
    <citation type="journal article" date="2011" name="Proc. Natl. Acad. Sci. U.S.A.">
        <title>Genome and transcriptome analyses of the mountain pine beetle-fungal symbiont Grosmannia clavigera, a lodgepole pine pathogen.</title>
        <authorList>
            <person name="DiGuistini S."/>
            <person name="Wang Y."/>
            <person name="Liao N.Y."/>
            <person name="Taylor G."/>
            <person name="Tanguay P."/>
            <person name="Feau N."/>
            <person name="Henrissat B."/>
            <person name="Chan S.K."/>
            <person name="Hesse-Orce U."/>
            <person name="Alamouti S.M."/>
            <person name="Tsui C.K.M."/>
            <person name="Docking R.T."/>
            <person name="Levasseur A."/>
            <person name="Haridas S."/>
            <person name="Robertson G."/>
            <person name="Birol I."/>
            <person name="Holt R.A."/>
            <person name="Marra M.A."/>
            <person name="Hamelin R.C."/>
            <person name="Hirst M."/>
            <person name="Jones S.J.M."/>
            <person name="Bohlmann J."/>
            <person name="Breuil C."/>
        </authorList>
    </citation>
    <scope>NUCLEOTIDE SEQUENCE [LARGE SCALE GENOMIC DNA]</scope>
    <source>
        <strain evidence="9">kw1407 / UAMH 11150</strain>
    </source>
</reference>
<dbReference type="EMBL" id="GL629735">
    <property type="protein sequence ID" value="EFX05831.1"/>
    <property type="molecule type" value="Genomic_DNA"/>
</dbReference>
<accession>F0X967</accession>